<evidence type="ECO:0000313" key="1">
    <source>
        <dbReference type="EnsemblPlants" id="AET5Gv20255300.33"/>
    </source>
</evidence>
<accession>A0A453K0X9</accession>
<dbReference type="Gramene" id="AET5Gv20255300.33">
    <property type="protein sequence ID" value="AET5Gv20255300.33"/>
    <property type="gene ID" value="AET5Gv20255300"/>
</dbReference>
<dbReference type="AlphaFoldDB" id="A0A453K0X9"/>
<evidence type="ECO:0000313" key="2">
    <source>
        <dbReference type="Proteomes" id="UP000015105"/>
    </source>
</evidence>
<reference evidence="2" key="2">
    <citation type="journal article" date="2017" name="Nat. Plants">
        <title>The Aegilops tauschii genome reveals multiple impacts of transposons.</title>
        <authorList>
            <person name="Zhao G."/>
            <person name="Zou C."/>
            <person name="Li K."/>
            <person name="Wang K."/>
            <person name="Li T."/>
            <person name="Gao L."/>
            <person name="Zhang X."/>
            <person name="Wang H."/>
            <person name="Yang Z."/>
            <person name="Liu X."/>
            <person name="Jiang W."/>
            <person name="Mao L."/>
            <person name="Kong X."/>
            <person name="Jiao Y."/>
            <person name="Jia J."/>
        </authorList>
    </citation>
    <scope>NUCLEOTIDE SEQUENCE [LARGE SCALE GENOMIC DNA]</scope>
    <source>
        <strain evidence="2">cv. AL8/78</strain>
    </source>
</reference>
<name>A0A453K0X9_AEGTS</name>
<keyword evidence="2" id="KW-1185">Reference proteome</keyword>
<organism evidence="1 2">
    <name type="scientific">Aegilops tauschii subsp. strangulata</name>
    <name type="common">Goatgrass</name>
    <dbReference type="NCBI Taxonomy" id="200361"/>
    <lineage>
        <taxon>Eukaryota</taxon>
        <taxon>Viridiplantae</taxon>
        <taxon>Streptophyta</taxon>
        <taxon>Embryophyta</taxon>
        <taxon>Tracheophyta</taxon>
        <taxon>Spermatophyta</taxon>
        <taxon>Magnoliopsida</taxon>
        <taxon>Liliopsida</taxon>
        <taxon>Poales</taxon>
        <taxon>Poaceae</taxon>
        <taxon>BOP clade</taxon>
        <taxon>Pooideae</taxon>
        <taxon>Triticodae</taxon>
        <taxon>Triticeae</taxon>
        <taxon>Triticinae</taxon>
        <taxon>Aegilops</taxon>
    </lineage>
</organism>
<reference evidence="2" key="1">
    <citation type="journal article" date="2014" name="Science">
        <title>Ancient hybridizations among the ancestral genomes of bread wheat.</title>
        <authorList>
            <consortium name="International Wheat Genome Sequencing Consortium,"/>
            <person name="Marcussen T."/>
            <person name="Sandve S.R."/>
            <person name="Heier L."/>
            <person name="Spannagl M."/>
            <person name="Pfeifer M."/>
            <person name="Jakobsen K.S."/>
            <person name="Wulff B.B."/>
            <person name="Steuernagel B."/>
            <person name="Mayer K.F."/>
            <person name="Olsen O.A."/>
        </authorList>
    </citation>
    <scope>NUCLEOTIDE SEQUENCE [LARGE SCALE GENOMIC DNA]</scope>
    <source>
        <strain evidence="2">cv. AL8/78</strain>
    </source>
</reference>
<proteinExistence type="predicted"/>
<reference evidence="1" key="5">
    <citation type="journal article" date="2021" name="G3 (Bethesda)">
        <title>Aegilops tauschii genome assembly Aet v5.0 features greater sequence contiguity and improved annotation.</title>
        <authorList>
            <person name="Wang L."/>
            <person name="Zhu T."/>
            <person name="Rodriguez J.C."/>
            <person name="Deal K.R."/>
            <person name="Dubcovsky J."/>
            <person name="McGuire P.E."/>
            <person name="Lux T."/>
            <person name="Spannagl M."/>
            <person name="Mayer K.F.X."/>
            <person name="Baldrich P."/>
            <person name="Meyers B.C."/>
            <person name="Huo N."/>
            <person name="Gu Y.Q."/>
            <person name="Zhou H."/>
            <person name="Devos K.M."/>
            <person name="Bennetzen J.L."/>
            <person name="Unver T."/>
            <person name="Budak H."/>
            <person name="Gulick P.J."/>
            <person name="Galiba G."/>
            <person name="Kalapos B."/>
            <person name="Nelson D.R."/>
            <person name="Li P."/>
            <person name="You F.M."/>
            <person name="Luo M.C."/>
            <person name="Dvorak J."/>
        </authorList>
    </citation>
    <scope>NUCLEOTIDE SEQUENCE [LARGE SCALE GENOMIC DNA]</scope>
    <source>
        <strain evidence="1">cv. AL8/78</strain>
    </source>
</reference>
<protein>
    <submittedName>
        <fullName evidence="1">Uncharacterized protein</fullName>
    </submittedName>
</protein>
<sequence>MRGEDGTKIIQFIIGTPVNQTVKNTPPVLLLLFFLSPEFHAFCDEHAWYYIDTAAVVLIQYITRIHWKKGVSSYTYAAAVLILLQ</sequence>
<reference evidence="1" key="4">
    <citation type="submission" date="2019-03" db="UniProtKB">
        <authorList>
            <consortium name="EnsemblPlants"/>
        </authorList>
    </citation>
    <scope>IDENTIFICATION</scope>
</reference>
<reference evidence="1" key="3">
    <citation type="journal article" date="2017" name="Nature">
        <title>Genome sequence of the progenitor of the wheat D genome Aegilops tauschii.</title>
        <authorList>
            <person name="Luo M.C."/>
            <person name="Gu Y.Q."/>
            <person name="Puiu D."/>
            <person name="Wang H."/>
            <person name="Twardziok S.O."/>
            <person name="Deal K.R."/>
            <person name="Huo N."/>
            <person name="Zhu T."/>
            <person name="Wang L."/>
            <person name="Wang Y."/>
            <person name="McGuire P.E."/>
            <person name="Liu S."/>
            <person name="Long H."/>
            <person name="Ramasamy R.K."/>
            <person name="Rodriguez J.C."/>
            <person name="Van S.L."/>
            <person name="Yuan L."/>
            <person name="Wang Z."/>
            <person name="Xia Z."/>
            <person name="Xiao L."/>
            <person name="Anderson O.D."/>
            <person name="Ouyang S."/>
            <person name="Liang Y."/>
            <person name="Zimin A.V."/>
            <person name="Pertea G."/>
            <person name="Qi P."/>
            <person name="Bennetzen J.L."/>
            <person name="Dai X."/>
            <person name="Dawson M.W."/>
            <person name="Muller H.G."/>
            <person name="Kugler K."/>
            <person name="Rivarola-Duarte L."/>
            <person name="Spannagl M."/>
            <person name="Mayer K.F.X."/>
            <person name="Lu F.H."/>
            <person name="Bevan M.W."/>
            <person name="Leroy P."/>
            <person name="Li P."/>
            <person name="You F.M."/>
            <person name="Sun Q."/>
            <person name="Liu Z."/>
            <person name="Lyons E."/>
            <person name="Wicker T."/>
            <person name="Salzberg S.L."/>
            <person name="Devos K.M."/>
            <person name="Dvorak J."/>
        </authorList>
    </citation>
    <scope>NUCLEOTIDE SEQUENCE [LARGE SCALE GENOMIC DNA]</scope>
    <source>
        <strain evidence="1">cv. AL8/78</strain>
    </source>
</reference>
<dbReference type="EnsemblPlants" id="AET5Gv20255300.33">
    <property type="protein sequence ID" value="AET5Gv20255300.33"/>
    <property type="gene ID" value="AET5Gv20255300"/>
</dbReference>
<dbReference type="Proteomes" id="UP000015105">
    <property type="component" value="Chromosome 5D"/>
</dbReference>